<evidence type="ECO:0000313" key="1">
    <source>
        <dbReference type="EMBL" id="CAB4162168.1"/>
    </source>
</evidence>
<reference evidence="1" key="1">
    <citation type="submission" date="2020-04" db="EMBL/GenBank/DDBJ databases">
        <authorList>
            <person name="Chiriac C."/>
            <person name="Salcher M."/>
            <person name="Ghai R."/>
            <person name="Kavagutti S V."/>
        </authorList>
    </citation>
    <scope>NUCLEOTIDE SEQUENCE</scope>
</reference>
<sequence length="128" mass="15125">MAVTKFYYILYFDMHNFKIARSHNEASAVRDWAKSIGVDKEQIEVKLVTEDMKLAESAMLELVKAEYEAEAEVKERDRLTEPIITTYDIYISRLREIGLDNIVKTPELEEAYRDWMHESGYNYYTPQT</sequence>
<dbReference type="EMBL" id="LR796735">
    <property type="protein sequence ID" value="CAB4162168.1"/>
    <property type="molecule type" value="Genomic_DNA"/>
</dbReference>
<organism evidence="1">
    <name type="scientific">uncultured Caudovirales phage</name>
    <dbReference type="NCBI Taxonomy" id="2100421"/>
    <lineage>
        <taxon>Viruses</taxon>
        <taxon>Duplodnaviria</taxon>
        <taxon>Heunggongvirae</taxon>
        <taxon>Uroviricota</taxon>
        <taxon>Caudoviricetes</taxon>
        <taxon>Peduoviridae</taxon>
        <taxon>Maltschvirus</taxon>
        <taxon>Maltschvirus maltsch</taxon>
    </lineage>
</organism>
<name>A0A6J5NYP3_9CAUD</name>
<protein>
    <submittedName>
        <fullName evidence="1">Uncharacterized protein</fullName>
    </submittedName>
</protein>
<gene>
    <name evidence="1" type="ORF">UFOVP782_17</name>
</gene>
<accession>A0A6J5NYP3</accession>
<proteinExistence type="predicted"/>